<keyword evidence="1 2" id="KW-0732">Signal</keyword>
<dbReference type="PANTHER" id="PTHR33376:SF15">
    <property type="entry name" value="BLL6794 PROTEIN"/>
    <property type="match status" value="1"/>
</dbReference>
<evidence type="ECO:0000313" key="4">
    <source>
        <dbReference type="Proteomes" id="UP000242469"/>
    </source>
</evidence>
<dbReference type="Proteomes" id="UP000242469">
    <property type="component" value="Unassembled WGS sequence"/>
</dbReference>
<dbReference type="EMBL" id="FNRJ01000001">
    <property type="protein sequence ID" value="SEA02525.1"/>
    <property type="molecule type" value="Genomic_DNA"/>
</dbReference>
<dbReference type="GO" id="GO:0055085">
    <property type="term" value="P:transmembrane transport"/>
    <property type="evidence" value="ECO:0007669"/>
    <property type="project" value="InterPro"/>
</dbReference>
<organism evidence="3 4">
    <name type="scientific">Marinobacterium iners DSM 11526</name>
    <dbReference type="NCBI Taxonomy" id="1122198"/>
    <lineage>
        <taxon>Bacteria</taxon>
        <taxon>Pseudomonadati</taxon>
        <taxon>Pseudomonadota</taxon>
        <taxon>Gammaproteobacteria</taxon>
        <taxon>Oceanospirillales</taxon>
        <taxon>Oceanospirillaceae</taxon>
        <taxon>Marinobacterium</taxon>
    </lineage>
</organism>
<dbReference type="SUPFAM" id="SSF53850">
    <property type="entry name" value="Periplasmic binding protein-like II"/>
    <property type="match status" value="1"/>
</dbReference>
<evidence type="ECO:0000256" key="2">
    <source>
        <dbReference type="SAM" id="SignalP"/>
    </source>
</evidence>
<dbReference type="Pfam" id="PF03480">
    <property type="entry name" value="DctP"/>
    <property type="match status" value="1"/>
</dbReference>
<proteinExistence type="predicted"/>
<dbReference type="InterPro" id="IPR018389">
    <property type="entry name" value="DctP_fam"/>
</dbReference>
<protein>
    <submittedName>
        <fullName evidence="3">TRAP-type C4-dicarboxylate transport system, substrate-binding protein</fullName>
    </submittedName>
</protein>
<sequence>MITLSKKFMLVLLASMLSMSVYAKEVLRLGHYFPTEDFRGKTAQYFADQLNSDAFDVKVYPSESLVKGRDGFMATARGTVDIYSLFGGYAVGSVDLMRIFTIPFPSKSMTDSKLLEFANDPRVLDILGKRFETSQVKLLGFVNSSGETTVFLADPISSIKEFSGKRIRGVGGYTDPVLQDLGASVVFMSAAEQFLQLQTGGVDGVITTNSSYANLGLATVAPARLERSIVRTPYALLMNLRKWNRLDESEQQAVREAVRNTIAWSAENFDAESERLAKIVESQSKTVISFKEDDEQLINSLTDKYMQEFASTYGDDAGLLVEVLTEYNK</sequence>
<evidence type="ECO:0000313" key="3">
    <source>
        <dbReference type="EMBL" id="SEA02525.1"/>
    </source>
</evidence>
<dbReference type="Gene3D" id="3.40.190.170">
    <property type="entry name" value="Bacterial extracellular solute-binding protein, family 7"/>
    <property type="match status" value="1"/>
</dbReference>
<gene>
    <name evidence="3" type="ORF">SAMN02745729_101255</name>
</gene>
<dbReference type="NCBIfam" id="NF037995">
    <property type="entry name" value="TRAP_S1"/>
    <property type="match status" value="1"/>
</dbReference>
<dbReference type="STRING" id="1122198.SAMN02745729_101255"/>
<dbReference type="RefSeq" id="WP_175527532.1">
    <property type="nucleotide sequence ID" value="NZ_FNRJ01000001.1"/>
</dbReference>
<name>A0A1H3XSV5_9GAMM</name>
<feature type="signal peptide" evidence="2">
    <location>
        <begin position="1"/>
        <end position="23"/>
    </location>
</feature>
<feature type="chain" id="PRO_5017470343" evidence="2">
    <location>
        <begin position="24"/>
        <end position="329"/>
    </location>
</feature>
<evidence type="ECO:0000256" key="1">
    <source>
        <dbReference type="ARBA" id="ARBA00022729"/>
    </source>
</evidence>
<dbReference type="InterPro" id="IPR038404">
    <property type="entry name" value="TRAP_DctP_sf"/>
</dbReference>
<dbReference type="PANTHER" id="PTHR33376">
    <property type="match status" value="1"/>
</dbReference>
<reference evidence="4" key="1">
    <citation type="submission" date="2016-10" db="EMBL/GenBank/DDBJ databases">
        <authorList>
            <person name="Varghese N."/>
            <person name="Submissions S."/>
        </authorList>
    </citation>
    <scope>NUCLEOTIDE SEQUENCE [LARGE SCALE GENOMIC DNA]</scope>
    <source>
        <strain evidence="4">DSM 11526</strain>
    </source>
</reference>
<keyword evidence="4" id="KW-1185">Reference proteome</keyword>
<dbReference type="AlphaFoldDB" id="A0A1H3XSV5"/>
<accession>A0A1H3XSV5</accession>